<dbReference type="EMBL" id="MLAW01000028">
    <property type="protein sequence ID" value="OJJ24571.1"/>
    <property type="molecule type" value="Genomic_DNA"/>
</dbReference>
<dbReference type="EC" id="2.7.13.3" evidence="4"/>
<dbReference type="Gene3D" id="1.10.510.10">
    <property type="entry name" value="Transferase(Phosphotransferase) domain 1"/>
    <property type="match status" value="1"/>
</dbReference>
<evidence type="ECO:0000256" key="5">
    <source>
        <dbReference type="ARBA" id="ARBA00022553"/>
    </source>
</evidence>
<dbReference type="SUPFAM" id="SSF56112">
    <property type="entry name" value="Protein kinase-like (PK-like)"/>
    <property type="match status" value="1"/>
</dbReference>
<dbReference type="GO" id="GO:0000155">
    <property type="term" value="F:phosphorelay sensor kinase activity"/>
    <property type="evidence" value="ECO:0007669"/>
    <property type="project" value="InterPro"/>
</dbReference>
<dbReference type="SUPFAM" id="SSF55874">
    <property type="entry name" value="ATPase domain of HSP90 chaperone/DNA topoisomerase II/histidine kinase"/>
    <property type="match status" value="1"/>
</dbReference>
<gene>
    <name evidence="20" type="ORF">BI308_15565</name>
</gene>
<dbReference type="CDD" id="cd00082">
    <property type="entry name" value="HisKA"/>
    <property type="match status" value="1"/>
</dbReference>
<evidence type="ECO:0000256" key="10">
    <source>
        <dbReference type="ARBA" id="ARBA00022840"/>
    </source>
</evidence>
<dbReference type="SMART" id="SM00065">
    <property type="entry name" value="GAF"/>
    <property type="match status" value="1"/>
</dbReference>
<evidence type="ECO:0000256" key="8">
    <source>
        <dbReference type="ARBA" id="ARBA00022741"/>
    </source>
</evidence>
<dbReference type="InterPro" id="IPR011009">
    <property type="entry name" value="Kinase-like_dom_sf"/>
</dbReference>
<keyword evidence="6" id="KW-0808">Transferase</keyword>
<dbReference type="CDD" id="cd14014">
    <property type="entry name" value="STKc_PknB_like"/>
    <property type="match status" value="1"/>
</dbReference>
<dbReference type="GO" id="GO:0005524">
    <property type="term" value="F:ATP binding"/>
    <property type="evidence" value="ECO:0007669"/>
    <property type="project" value="UniProtKB-KW"/>
</dbReference>
<dbReference type="InterPro" id="IPR003018">
    <property type="entry name" value="GAF"/>
</dbReference>
<keyword evidence="11" id="KW-1133">Transmembrane helix</keyword>
<keyword evidence="13" id="KW-0472">Membrane</keyword>
<evidence type="ECO:0000256" key="13">
    <source>
        <dbReference type="ARBA" id="ARBA00023136"/>
    </source>
</evidence>
<evidence type="ECO:0000256" key="9">
    <source>
        <dbReference type="ARBA" id="ARBA00022777"/>
    </source>
</evidence>
<dbReference type="PRINTS" id="PR00344">
    <property type="entry name" value="BCTRLSENSOR"/>
</dbReference>
<dbReference type="Pfam" id="PF13191">
    <property type="entry name" value="AAA_16"/>
    <property type="match status" value="1"/>
</dbReference>
<evidence type="ECO:0000256" key="15">
    <source>
        <dbReference type="PROSITE-ProRule" id="PRU00169"/>
    </source>
</evidence>
<evidence type="ECO:0000256" key="4">
    <source>
        <dbReference type="ARBA" id="ARBA00012438"/>
    </source>
</evidence>
<evidence type="ECO:0000256" key="16">
    <source>
        <dbReference type="SAM" id="Coils"/>
    </source>
</evidence>
<dbReference type="Pfam" id="PF01590">
    <property type="entry name" value="GAF"/>
    <property type="match status" value="1"/>
</dbReference>
<dbReference type="Pfam" id="PF00512">
    <property type="entry name" value="HisKA"/>
    <property type="match status" value="1"/>
</dbReference>
<dbReference type="PANTHER" id="PTHR43642">
    <property type="entry name" value="HYBRID SIGNAL TRANSDUCTION HISTIDINE KINASE G"/>
    <property type="match status" value="1"/>
</dbReference>
<dbReference type="SMART" id="SM00387">
    <property type="entry name" value="HATPase_c"/>
    <property type="match status" value="1"/>
</dbReference>
<evidence type="ECO:0000256" key="2">
    <source>
        <dbReference type="ARBA" id="ARBA00004370"/>
    </source>
</evidence>
<evidence type="ECO:0000256" key="1">
    <source>
        <dbReference type="ARBA" id="ARBA00000085"/>
    </source>
</evidence>
<dbReference type="InterPro" id="IPR008271">
    <property type="entry name" value="Ser/Thr_kinase_AS"/>
</dbReference>
<keyword evidence="8" id="KW-0547">Nucleotide-binding</keyword>
<dbReference type="Gene3D" id="3.40.50.300">
    <property type="entry name" value="P-loop containing nucleotide triphosphate hydrolases"/>
    <property type="match status" value="1"/>
</dbReference>
<reference evidence="20" key="1">
    <citation type="submission" date="2016-10" db="EMBL/GenBank/DDBJ databases">
        <title>CRISPR-Cas defence system in Roseofilum reptotaenium: evidence of a bacteriophage-cyanobacterium arms race in the coral black band disease.</title>
        <authorList>
            <person name="Buerger P."/>
            <person name="Wood-Charlson E.M."/>
            <person name="Weynberg K.D."/>
            <person name="Willis B."/>
            <person name="Van Oppen M.J."/>
        </authorList>
    </citation>
    <scope>NUCLEOTIDE SEQUENCE [LARGE SCALE GENOMIC DNA]</scope>
    <source>
        <strain evidence="20">AO1-A</strain>
    </source>
</reference>
<comment type="catalytic activity">
    <reaction evidence="1">
        <text>ATP + protein L-histidine = ADP + protein N-phospho-L-histidine.</text>
        <dbReference type="EC" id="2.7.13.3"/>
    </reaction>
</comment>
<evidence type="ECO:0000256" key="11">
    <source>
        <dbReference type="ARBA" id="ARBA00022989"/>
    </source>
</evidence>
<evidence type="ECO:0000256" key="6">
    <source>
        <dbReference type="ARBA" id="ARBA00022679"/>
    </source>
</evidence>
<dbReference type="Pfam" id="PF00072">
    <property type="entry name" value="Response_reg"/>
    <property type="match status" value="1"/>
</dbReference>
<dbReference type="InterPro" id="IPR036097">
    <property type="entry name" value="HisK_dim/P_sf"/>
</dbReference>
<dbReference type="SUPFAM" id="SSF55781">
    <property type="entry name" value="GAF domain-like"/>
    <property type="match status" value="1"/>
</dbReference>
<dbReference type="Gene3D" id="3.30.565.10">
    <property type="entry name" value="Histidine kinase-like ATPase, C-terminal domain"/>
    <property type="match status" value="1"/>
</dbReference>
<feature type="coiled-coil region" evidence="16">
    <location>
        <begin position="1529"/>
        <end position="1570"/>
    </location>
</feature>
<evidence type="ECO:0000313" key="21">
    <source>
        <dbReference type="Proteomes" id="UP000183940"/>
    </source>
</evidence>
<evidence type="ECO:0000259" key="17">
    <source>
        <dbReference type="PROSITE" id="PS50011"/>
    </source>
</evidence>
<dbReference type="PROSITE" id="PS50011">
    <property type="entry name" value="PROTEIN_KINASE_DOM"/>
    <property type="match status" value="1"/>
</dbReference>
<organism evidence="20 21">
    <name type="scientific">Roseofilum reptotaenium AO1-A</name>
    <dbReference type="NCBI Taxonomy" id="1925591"/>
    <lineage>
        <taxon>Bacteria</taxon>
        <taxon>Bacillati</taxon>
        <taxon>Cyanobacteriota</taxon>
        <taxon>Cyanophyceae</taxon>
        <taxon>Desertifilales</taxon>
        <taxon>Desertifilaceae</taxon>
        <taxon>Roseofilum</taxon>
    </lineage>
</organism>
<sequence>MLNLPDYEESSIIYSGHRTLVYQGIQQSDQSSVIIKVLRNPNPTFNELVRFRNQYTITRHLVSDYIVQPLALEQLGNGYALVMPDRGAIALWNYWEKCDRHLREFLSIAIQLAQALQDLIQHRIIHKDIKPANILIHPETKTIQLIDFSISTLLPKEQQQLINPSGLEGTLAYISPEQTGRMNRGIDYRSDFYSLGVTFYQLLTGKLPFETQDPMELVHCHIARMPEELGSGESAVGIRKKIPAVLSDIVLKLMAKNAEDRYQSALGLKYDLERCLDQLETTGEIAPFELAGRDICDRFSIPEKLYGRETEVQALLDAFERVAHSSPTADFSRQIPHPEIMLVAGFSGIGKTAVVNEVHKPIVRQRGYFIKGKFDQFNRNIPLSAISQAFRELIEQLLSESDRSLKTWQANILEALGENGQALLEVIPELEKIIGPQPPIPELTGTAAQNRFNRLFQKFVGILATPAHPLVIFLDDLQWADNTSLQIIQLLLGSQDNGHLLLIGAYRDNEVSPAHPLMQTVKQINKLGRSLQTITLAPLSLEDINRLIANTLKCSLELAQPLTHLVYQKTQGNPFFTNQFLKYLHSEDFIHFEANLGYWECDLAGVRSLTISDDVAEFMALQLEKLPNLTQEVLQVAACIGNQFNLETLAVVCERSPLEMTNELWISLQEGLIVPTTQVCKFFQADITQDLPLYESSSLTYRFLHDRVQQAAYSLIPEAEKPATHLKIGQLLLQGTSSEDQEEQHFSIVNQLNKGRELLVEKGDRLQLAQLNLQAGRKAKAATAYTTALDYLKIGIQLLPDLPWKTQYNLTLALLIGAAEAAYLQAEFAEMEQLGQQVLENAASFLDQVPIFKIKILAFMAQNQPLRSVQTALETLAHLGVTIPESPTPEHLQHVLAETQSLCERKSFQKLVNLPVMTDPYKQEAVEILGLVIPPTSIAQPSLFPLIICQQLLLSIQYGNSAFSPFAYGTYGFMLCGQQNIELGYLFGQLSLEIQEKQADKKMESKVLMNFHGFIGFWKNHLREGQPGLLKGYQSGLENGDTEFAGYSTIAYMVYAFFVGDHLPDLAQELIIYLEFCRQIKLEPIVAKHRIVYQAILNLVHGSETPESLQGEVYDIDSMMPIHEQTADTGAIAYAYIYQLWLSYHFEHFPKAVECAVFVQGYMDALPPMYTLSILYFYKALAQLAIYPDLTPSEQAEILQKVNSEEEKLRYWAHHAPMNFQHKLDLVRAEKHRILGQSTQALESYHQSITGAKENSYIQEEALANELIAKFYLNQGNESLAASHMQHAYYGYARWGAKAKTDHLMACYPQLLQPILANPGIQLSTQETIAAPFPTVTSSSKTRTSTNTSTTSSALNVASILKACQAISSELQQKQLIAKLAGVLMENAGATKCALILPTETHWCVEALATLTGEQTTESFPKHPLDNSPDVPASLIRYVRNTLEPLAIEDISQEQRWSREPYLQHQQPKSIFCLPILKLENLLGILYLENDQTIGAFTENLQEVLQLLTAQVSIAIENATLYRQLEKYSHTLEQKVQERTQELALAKEEAEKAKEQAESANQAKSEFLANMSHELRTPLNGILGYTQIMKRAKNLNDQRYGVDIIEQSGTHLLNLINDVLDISKIEARKLDLNPQELHLSSFLLAIAEMSRIRAEAKGILFDYQVDANLPMAVIVDEKRLRQVLLNLLGNSIKFTDQGSVVFSVTRHPSAEEHSSMFHFSIQDTGVGIASEELPQIFIAFEQVGSQLRRAEGTGLGLAISQRIVNLMGSEIQVKSELGKGSTFFFDVELSIATKWVNSSTLNHHGQIIGYQGRVQKLLIVDDKPVNRRILLDLLVPLGFDCQEAENGEVGVNKARVFQPDLIITDLVMPVLDGLEMTRQLRTLEEFQKTVIIVSSASIIGNNEVRSVEVGCNCFLPKPIDIEALLDYLQKSLNLEWVYEKTTVPTSTQTDTEEAVPPVEELERLLKAARIGDIVGIEEEAKRLIDMDSRYCKFAHQVLQLAADFNDRAIVEFIQQF</sequence>
<keyword evidence="9" id="KW-0418">Kinase</keyword>
<dbReference type="CDD" id="cd16922">
    <property type="entry name" value="HATPase_EvgS-ArcB-TorS-like"/>
    <property type="match status" value="1"/>
</dbReference>
<evidence type="ECO:0000313" key="20">
    <source>
        <dbReference type="EMBL" id="OJJ24571.1"/>
    </source>
</evidence>
<proteinExistence type="inferred from homology"/>
<dbReference type="Proteomes" id="UP000183940">
    <property type="component" value="Unassembled WGS sequence"/>
</dbReference>
<feature type="modified residue" description="4-aspartylphosphate" evidence="15">
    <location>
        <position position="1865"/>
    </location>
</feature>
<comment type="similarity">
    <text evidence="3">In the N-terminal section; belongs to the phytochrome family.</text>
</comment>
<dbReference type="SMART" id="SM00388">
    <property type="entry name" value="HisKA"/>
    <property type="match status" value="1"/>
</dbReference>
<keyword evidence="21" id="KW-1185">Reference proteome</keyword>
<accession>A0A1L9QPG2</accession>
<dbReference type="InterPro" id="IPR041664">
    <property type="entry name" value="AAA_16"/>
</dbReference>
<dbReference type="Pfam" id="PF02518">
    <property type="entry name" value="HATPase_c"/>
    <property type="match status" value="1"/>
</dbReference>
<evidence type="ECO:0000259" key="19">
    <source>
        <dbReference type="PROSITE" id="PS50110"/>
    </source>
</evidence>
<dbReference type="InterPro" id="IPR053159">
    <property type="entry name" value="Hybrid_Histidine_Kinase"/>
</dbReference>
<dbReference type="Gene3D" id="3.40.50.2300">
    <property type="match status" value="1"/>
</dbReference>
<dbReference type="PROSITE" id="PS00108">
    <property type="entry name" value="PROTEIN_KINASE_ST"/>
    <property type="match status" value="1"/>
</dbReference>
<feature type="domain" description="Protein kinase" evidence="17">
    <location>
        <begin position="7"/>
        <end position="273"/>
    </location>
</feature>
<dbReference type="InterPro" id="IPR036890">
    <property type="entry name" value="HATPase_C_sf"/>
</dbReference>
<feature type="domain" description="Response regulatory" evidence="19">
    <location>
        <begin position="1816"/>
        <end position="1932"/>
    </location>
</feature>
<feature type="domain" description="Histidine kinase" evidence="18">
    <location>
        <begin position="1570"/>
        <end position="1791"/>
    </location>
</feature>
<keyword evidence="12" id="KW-0902">Two-component regulatory system</keyword>
<dbReference type="CDD" id="cd17546">
    <property type="entry name" value="REC_hyHK_CKI1_RcsC-like"/>
    <property type="match status" value="1"/>
</dbReference>
<dbReference type="InterPro" id="IPR001789">
    <property type="entry name" value="Sig_transdc_resp-reg_receiver"/>
</dbReference>
<dbReference type="PROSITE" id="PS50109">
    <property type="entry name" value="HIS_KIN"/>
    <property type="match status" value="1"/>
</dbReference>
<keyword evidence="5 15" id="KW-0597">Phosphoprotein</keyword>
<evidence type="ECO:0000256" key="7">
    <source>
        <dbReference type="ARBA" id="ARBA00022692"/>
    </source>
</evidence>
<dbReference type="InterPro" id="IPR029016">
    <property type="entry name" value="GAF-like_dom_sf"/>
</dbReference>
<dbReference type="SMART" id="SM00220">
    <property type="entry name" value="S_TKc"/>
    <property type="match status" value="1"/>
</dbReference>
<dbReference type="PANTHER" id="PTHR43642:SF1">
    <property type="entry name" value="HYBRID SIGNAL TRANSDUCTION HISTIDINE KINASE G"/>
    <property type="match status" value="1"/>
</dbReference>
<dbReference type="InterPro" id="IPR011006">
    <property type="entry name" value="CheY-like_superfamily"/>
</dbReference>
<dbReference type="FunFam" id="1.10.287.130:FF:000004">
    <property type="entry name" value="Ethylene receptor 1"/>
    <property type="match status" value="1"/>
</dbReference>
<keyword evidence="7" id="KW-0812">Transmembrane</keyword>
<keyword evidence="16" id="KW-0175">Coiled coil</keyword>
<dbReference type="SUPFAM" id="SSF52172">
    <property type="entry name" value="CheY-like"/>
    <property type="match status" value="1"/>
</dbReference>
<dbReference type="InterPro" id="IPR000719">
    <property type="entry name" value="Prot_kinase_dom"/>
</dbReference>
<evidence type="ECO:0000256" key="12">
    <source>
        <dbReference type="ARBA" id="ARBA00023012"/>
    </source>
</evidence>
<evidence type="ECO:0000256" key="14">
    <source>
        <dbReference type="ARBA" id="ARBA00074306"/>
    </source>
</evidence>
<dbReference type="InterPro" id="IPR003594">
    <property type="entry name" value="HATPase_dom"/>
</dbReference>
<dbReference type="GO" id="GO:0016020">
    <property type="term" value="C:membrane"/>
    <property type="evidence" value="ECO:0007669"/>
    <property type="project" value="UniProtKB-SubCell"/>
</dbReference>
<evidence type="ECO:0000256" key="3">
    <source>
        <dbReference type="ARBA" id="ARBA00006402"/>
    </source>
</evidence>
<comment type="caution">
    <text evidence="20">The sequence shown here is derived from an EMBL/GenBank/DDBJ whole genome shotgun (WGS) entry which is preliminary data.</text>
</comment>
<protein>
    <recommendedName>
        <fullName evidence="14">Circadian input-output histidine kinase CikA</fullName>
        <ecNumber evidence="4">2.7.13.3</ecNumber>
    </recommendedName>
</protein>
<evidence type="ECO:0000259" key="18">
    <source>
        <dbReference type="PROSITE" id="PS50109"/>
    </source>
</evidence>
<dbReference type="InterPro" id="IPR003661">
    <property type="entry name" value="HisK_dim/P_dom"/>
</dbReference>
<keyword evidence="10" id="KW-0067">ATP-binding</keyword>
<dbReference type="SMART" id="SM00448">
    <property type="entry name" value="REC"/>
    <property type="match status" value="1"/>
</dbReference>
<dbReference type="PROSITE" id="PS50110">
    <property type="entry name" value="RESPONSE_REGULATORY"/>
    <property type="match status" value="1"/>
</dbReference>
<dbReference type="Gene3D" id="1.10.287.130">
    <property type="match status" value="1"/>
</dbReference>
<dbReference type="Gene3D" id="3.30.450.40">
    <property type="match status" value="1"/>
</dbReference>
<dbReference type="InterPro" id="IPR027417">
    <property type="entry name" value="P-loop_NTPase"/>
</dbReference>
<dbReference type="SUPFAM" id="SSF47384">
    <property type="entry name" value="Homodimeric domain of signal transducing histidine kinase"/>
    <property type="match status" value="1"/>
</dbReference>
<comment type="subcellular location">
    <subcellularLocation>
        <location evidence="2">Membrane</location>
    </subcellularLocation>
</comment>
<dbReference type="InterPro" id="IPR004358">
    <property type="entry name" value="Sig_transdc_His_kin-like_C"/>
</dbReference>
<name>A0A1L9QPG2_9CYAN</name>
<dbReference type="Pfam" id="PF00069">
    <property type="entry name" value="Pkinase"/>
    <property type="match status" value="1"/>
</dbReference>
<dbReference type="FunFam" id="3.30.565.10:FF:000010">
    <property type="entry name" value="Sensor histidine kinase RcsC"/>
    <property type="match status" value="1"/>
</dbReference>
<dbReference type="InterPro" id="IPR005467">
    <property type="entry name" value="His_kinase_dom"/>
</dbReference>
<dbReference type="STRING" id="1925591.BI308_15565"/>
<dbReference type="SUPFAM" id="SSF52540">
    <property type="entry name" value="P-loop containing nucleoside triphosphate hydrolases"/>
    <property type="match status" value="1"/>
</dbReference>